<dbReference type="Proteomes" id="UP000030233">
    <property type="component" value="Segment"/>
</dbReference>
<dbReference type="SUPFAM" id="SSF143990">
    <property type="entry name" value="YbiA-like"/>
    <property type="match status" value="1"/>
</dbReference>
<reference evidence="2 3" key="1">
    <citation type="journal article" date="2015" name="Appl. Environ. Microbiol.">
        <title>Effects of actin-like proteins encoded by two Bacillus pumilus phages on unstable lysogeny, revealed by genomic analysis.</title>
        <authorList>
            <person name="Yuan Y."/>
            <person name="Peng Q."/>
            <person name="Wu D."/>
            <person name="Kou Z."/>
            <person name="Wu Y."/>
            <person name="Liu P."/>
            <person name="Gao M."/>
        </authorList>
    </citation>
    <scope>NUCLEOTIDE SEQUENCE [LARGE SCALE GENOMIC DNA]</scope>
</reference>
<dbReference type="EMBL" id="KJ010548">
    <property type="protein sequence ID" value="AHJ87643.1"/>
    <property type="molecule type" value="Genomic_DNA"/>
</dbReference>
<evidence type="ECO:0000313" key="2">
    <source>
        <dbReference type="EMBL" id="AHJ87643.1"/>
    </source>
</evidence>
<evidence type="ECO:0000259" key="1">
    <source>
        <dbReference type="Pfam" id="PF08719"/>
    </source>
</evidence>
<protein>
    <recommendedName>
        <fullName evidence="1">NADAR domain-containing protein</fullName>
    </recommendedName>
</protein>
<organism evidence="2 3">
    <name type="scientific">Bacillus phage Bp8p-T</name>
    <dbReference type="NCBI Taxonomy" id="1445811"/>
    <lineage>
        <taxon>Viruses</taxon>
        <taxon>Duplodnaviria</taxon>
        <taxon>Heunggongvirae</taxon>
        <taxon>Uroviricota</taxon>
        <taxon>Caudoviricetes</taxon>
        <taxon>Herelleviridae</taxon>
        <taxon>Bastillevirinae</taxon>
        <taxon>Agatevirus</taxon>
        <taxon>Agatevirus Bp8pC</taxon>
    </lineage>
</organism>
<feature type="domain" description="NADAR" evidence="1">
    <location>
        <begin position="10"/>
        <end position="156"/>
    </location>
</feature>
<dbReference type="Gene3D" id="1.10.357.40">
    <property type="entry name" value="YbiA-like"/>
    <property type="match status" value="1"/>
</dbReference>
<name>A0A0A0PLC3_9CAUD</name>
<dbReference type="InterPro" id="IPR037238">
    <property type="entry name" value="YbiA-like_sf"/>
</dbReference>
<dbReference type="NCBIfam" id="TIGR02464">
    <property type="entry name" value="ribofla_fusion"/>
    <property type="match status" value="1"/>
</dbReference>
<evidence type="ECO:0000313" key="3">
    <source>
        <dbReference type="Proteomes" id="UP000030233"/>
    </source>
</evidence>
<accession>A0A0A0PLC3</accession>
<dbReference type="Pfam" id="PF08719">
    <property type="entry name" value="NADAR"/>
    <property type="match status" value="1"/>
</dbReference>
<dbReference type="InterPro" id="IPR012816">
    <property type="entry name" value="NADAR"/>
</dbReference>
<gene>
    <name evidence="2" type="ORF">Bp8pT_001</name>
</gene>
<dbReference type="CDD" id="cd15457">
    <property type="entry name" value="NADAR"/>
    <property type="match status" value="1"/>
</dbReference>
<sequence length="166" mass="19672">MKTTDKSVLFWGRNDVFSNFYMSSFWHEGIEFHSSEQAVMWEKANLFDADNIADRILAAKRPEDCKRLGRSRSIPFVEDQWIANREDIYYRVLVNKFSDPKLQKILLATEDKTLIEASPFDEIWGVKMDENHPDVENPEKWKGLNLLGKVLERVRAYYREEIHNDQ</sequence>
<proteinExistence type="predicted"/>